<dbReference type="SUPFAM" id="SSF55811">
    <property type="entry name" value="Nudix"/>
    <property type="match status" value="1"/>
</dbReference>
<dbReference type="CDD" id="cd02883">
    <property type="entry name" value="NUDIX_Hydrolase"/>
    <property type="match status" value="1"/>
</dbReference>
<reference evidence="3" key="1">
    <citation type="submission" date="2018-06" db="EMBL/GenBank/DDBJ databases">
        <authorList>
            <person name="Zhirakovskaya E."/>
        </authorList>
    </citation>
    <scope>NUCLEOTIDE SEQUENCE</scope>
</reference>
<proteinExistence type="predicted"/>
<name>A0A3B0TI74_9ZZZZ</name>
<dbReference type="InterPro" id="IPR020084">
    <property type="entry name" value="NUDIX_hydrolase_CS"/>
</dbReference>
<dbReference type="PROSITE" id="PS00893">
    <property type="entry name" value="NUDIX_BOX"/>
    <property type="match status" value="1"/>
</dbReference>
<feature type="domain" description="Nudix hydrolase" evidence="2">
    <location>
        <begin position="21"/>
        <end position="169"/>
    </location>
</feature>
<dbReference type="EMBL" id="UOEK01000366">
    <property type="protein sequence ID" value="VAW06736.1"/>
    <property type="molecule type" value="Genomic_DNA"/>
</dbReference>
<evidence type="ECO:0000259" key="2">
    <source>
        <dbReference type="PROSITE" id="PS51462"/>
    </source>
</evidence>
<evidence type="ECO:0000256" key="1">
    <source>
        <dbReference type="ARBA" id="ARBA00022801"/>
    </source>
</evidence>
<dbReference type="Gene3D" id="3.90.79.10">
    <property type="entry name" value="Nucleoside Triphosphate Pyrophosphohydrolase"/>
    <property type="match status" value="1"/>
</dbReference>
<keyword evidence="1" id="KW-0378">Hydrolase</keyword>
<dbReference type="PRINTS" id="PR00502">
    <property type="entry name" value="NUDIXFAMILY"/>
</dbReference>
<dbReference type="Pfam" id="PF00293">
    <property type="entry name" value="NUDIX"/>
    <property type="match status" value="1"/>
</dbReference>
<accession>A0A3B0TI74</accession>
<dbReference type="PANTHER" id="PTHR43736:SF1">
    <property type="entry name" value="DIHYDRONEOPTERIN TRIPHOSPHATE DIPHOSPHATASE"/>
    <property type="match status" value="1"/>
</dbReference>
<dbReference type="AlphaFoldDB" id="A0A3B0TI74"/>
<dbReference type="InterPro" id="IPR020476">
    <property type="entry name" value="Nudix_hydrolase"/>
</dbReference>
<dbReference type="InterPro" id="IPR000086">
    <property type="entry name" value="NUDIX_hydrolase_dom"/>
</dbReference>
<sequence length="180" mass="19015">MSARITINSEEGPREVVVPSVGGEPVVIPLVRALVQRGDGAVLLQKRAKPGEPVFGRWELPGGRWTAGETAETVIRREVAEETGLTVTRVDGVIARPDALGTHEVLSPVVVVTGAEGRFPLHTTVVRVYVTGVPRPLSGETSDPTWMSPEAVRALLEADRAACVPNCAAILDALVTAGEL</sequence>
<gene>
    <name evidence="3" type="ORF">MNBD_ACTINO02-1923</name>
</gene>
<evidence type="ECO:0000313" key="3">
    <source>
        <dbReference type="EMBL" id="VAW06736.1"/>
    </source>
</evidence>
<dbReference type="GO" id="GO:0016787">
    <property type="term" value="F:hydrolase activity"/>
    <property type="evidence" value="ECO:0007669"/>
    <property type="project" value="UniProtKB-KW"/>
</dbReference>
<dbReference type="InterPro" id="IPR015797">
    <property type="entry name" value="NUDIX_hydrolase-like_dom_sf"/>
</dbReference>
<dbReference type="PROSITE" id="PS51462">
    <property type="entry name" value="NUDIX"/>
    <property type="match status" value="1"/>
</dbReference>
<protein>
    <recommendedName>
        <fullName evidence="2">Nudix hydrolase domain-containing protein</fullName>
    </recommendedName>
</protein>
<organism evidence="3">
    <name type="scientific">hydrothermal vent metagenome</name>
    <dbReference type="NCBI Taxonomy" id="652676"/>
    <lineage>
        <taxon>unclassified sequences</taxon>
        <taxon>metagenomes</taxon>
        <taxon>ecological metagenomes</taxon>
    </lineage>
</organism>
<dbReference type="PANTHER" id="PTHR43736">
    <property type="entry name" value="ADP-RIBOSE PYROPHOSPHATASE"/>
    <property type="match status" value="1"/>
</dbReference>